<dbReference type="AlphaFoldDB" id="A0A2J6QVQ1"/>
<gene>
    <name evidence="3" type="ORF">L207DRAFT_592465</name>
</gene>
<evidence type="ECO:0000256" key="2">
    <source>
        <dbReference type="SAM" id="Phobius"/>
    </source>
</evidence>
<keyword evidence="4" id="KW-1185">Reference proteome</keyword>
<reference evidence="3 4" key="1">
    <citation type="submission" date="2016-04" db="EMBL/GenBank/DDBJ databases">
        <title>A degradative enzymes factory behind the ericoid mycorrhizal symbiosis.</title>
        <authorList>
            <consortium name="DOE Joint Genome Institute"/>
            <person name="Martino E."/>
            <person name="Morin E."/>
            <person name="Grelet G."/>
            <person name="Kuo A."/>
            <person name="Kohler A."/>
            <person name="Daghino S."/>
            <person name="Barry K."/>
            <person name="Choi C."/>
            <person name="Cichocki N."/>
            <person name="Clum A."/>
            <person name="Copeland A."/>
            <person name="Hainaut M."/>
            <person name="Haridas S."/>
            <person name="Labutti K."/>
            <person name="Lindquist E."/>
            <person name="Lipzen A."/>
            <person name="Khouja H.-R."/>
            <person name="Murat C."/>
            <person name="Ohm R."/>
            <person name="Olson A."/>
            <person name="Spatafora J."/>
            <person name="Veneault-Fourrey C."/>
            <person name="Henrissat B."/>
            <person name="Grigoriev I."/>
            <person name="Martin F."/>
            <person name="Perotto S."/>
        </authorList>
    </citation>
    <scope>NUCLEOTIDE SEQUENCE [LARGE SCALE GENOMIC DNA]</scope>
    <source>
        <strain evidence="3 4">F</strain>
    </source>
</reference>
<evidence type="ECO:0000313" key="3">
    <source>
        <dbReference type="EMBL" id="PMD30335.1"/>
    </source>
</evidence>
<evidence type="ECO:0000256" key="1">
    <source>
        <dbReference type="SAM" id="MobiDB-lite"/>
    </source>
</evidence>
<proteinExistence type="predicted"/>
<feature type="region of interest" description="Disordered" evidence="1">
    <location>
        <begin position="654"/>
        <end position="679"/>
    </location>
</feature>
<sequence length="679" mass="75657">MPTDSATTYDVQLGVWTDWSRGRVYGATLTCTRKDGNLLIAFLAFFVALVGTRFWRLVCLILHHIYSKDYPSDGVYHQRQVLLRNAPNPEATLGMIAHMGLSWRHNAKQVWARLLPIFGLAMACLTGFILAGGFSSRVATLVSSEVLLSGANCAFLGEDPNMSTYGDTVGSQTAENMVEAENYARQCYNSVSVGVSCGTYVKKQLPLAVIDNNASCPFDTRVCNHTAGNLLIDTGLLDSHYDFGRNTPTNKRIQFRRTIHCAPLATKGYRFRTYDVTRNESYTTYYYGPLQNVNESITVNYTTQFSDNIYPDIEELTHNGGDTVHDFSVRFHYSLHWNGSLDPGYSSFVPIPELTPQNASLFIFFLSSGSLLFTHPSTDGWYGETTNTTVIHKLKVSDWGNTTMFRQSEPGAPLACKELEQYCYRGVKGQQKCTPLESPSNSMADLLHLLDEEDKVWFDWLFLTTFNIAKSTRMPLALLGTQVLTARNKLNGPLVGSLPDNQWQLEVQHWHATAMAFLQACFLESIIGFQDPKYSHLIRYPNTTTEKDLCANQKILAEGYVSISIFGITCIFLGGGLIIILSFTLGPILSCYLPRIRNYRYSSLEWSVNDTFQQQRLAHEATGLSTWSGGTEAVPVTKPGDLLAVLDITDPTHPKLRAPAVDSPQISGPSDDEDAEQKP</sequence>
<name>A0A2J6QVQ1_HYAVF</name>
<feature type="transmembrane region" description="Helical" evidence="2">
    <location>
        <begin position="114"/>
        <end position="134"/>
    </location>
</feature>
<protein>
    <submittedName>
        <fullName evidence="3">Uncharacterized protein</fullName>
    </submittedName>
</protein>
<evidence type="ECO:0000313" key="4">
    <source>
        <dbReference type="Proteomes" id="UP000235786"/>
    </source>
</evidence>
<keyword evidence="2" id="KW-1133">Transmembrane helix</keyword>
<feature type="compositionally biased region" description="Acidic residues" evidence="1">
    <location>
        <begin position="670"/>
        <end position="679"/>
    </location>
</feature>
<keyword evidence="2" id="KW-0812">Transmembrane</keyword>
<dbReference type="OrthoDB" id="3540210at2759"/>
<feature type="transmembrane region" description="Helical" evidence="2">
    <location>
        <begin position="38"/>
        <end position="62"/>
    </location>
</feature>
<accession>A0A2J6QVQ1</accession>
<dbReference type="Proteomes" id="UP000235786">
    <property type="component" value="Unassembled WGS sequence"/>
</dbReference>
<dbReference type="EMBL" id="KZ613967">
    <property type="protein sequence ID" value="PMD30335.1"/>
    <property type="molecule type" value="Genomic_DNA"/>
</dbReference>
<feature type="transmembrane region" description="Helical" evidence="2">
    <location>
        <begin position="560"/>
        <end position="593"/>
    </location>
</feature>
<organism evidence="3 4">
    <name type="scientific">Hyaloscypha variabilis (strain UAMH 11265 / GT02V1 / F)</name>
    <name type="common">Meliniomyces variabilis</name>
    <dbReference type="NCBI Taxonomy" id="1149755"/>
    <lineage>
        <taxon>Eukaryota</taxon>
        <taxon>Fungi</taxon>
        <taxon>Dikarya</taxon>
        <taxon>Ascomycota</taxon>
        <taxon>Pezizomycotina</taxon>
        <taxon>Leotiomycetes</taxon>
        <taxon>Helotiales</taxon>
        <taxon>Hyaloscyphaceae</taxon>
        <taxon>Hyaloscypha</taxon>
        <taxon>Hyaloscypha variabilis</taxon>
    </lineage>
</organism>
<keyword evidence="2" id="KW-0472">Membrane</keyword>